<dbReference type="RefSeq" id="WP_338738705.1">
    <property type="nucleotide sequence ID" value="NZ_CP146612.1"/>
</dbReference>
<keyword evidence="1" id="KW-1133">Transmembrane helix</keyword>
<dbReference type="PANTHER" id="PTHR35335">
    <property type="entry name" value="UPF0716 PROTEIN FXSA"/>
    <property type="match status" value="1"/>
</dbReference>
<evidence type="ECO:0000256" key="1">
    <source>
        <dbReference type="SAM" id="Phobius"/>
    </source>
</evidence>
<dbReference type="Proteomes" id="UP001375370">
    <property type="component" value="Chromosome"/>
</dbReference>
<dbReference type="Pfam" id="PF04186">
    <property type="entry name" value="FxsA"/>
    <property type="match status" value="1"/>
</dbReference>
<sequence>MPLGLLFVGIPLIELALLIYIGNYLGVFNTVLLVIVTGLVGAALARSQGFTALSKIRNNMAQGTPPGDDILQGGLILIGGLLLLTPGVLTDLIGFALLIPPFRIRAAAALKAFIMNKIRRGDVRYHRIQ</sequence>
<dbReference type="NCBIfam" id="NF008528">
    <property type="entry name" value="PRK11463.1-2"/>
    <property type="match status" value="1"/>
</dbReference>
<dbReference type="EMBL" id="CP146612">
    <property type="protein sequence ID" value="WWX25990.1"/>
    <property type="molecule type" value="Genomic_DNA"/>
</dbReference>
<reference evidence="2 3" key="1">
    <citation type="submission" date="2024-03" db="EMBL/GenBank/DDBJ databases">
        <title>A Dehalogenimonas Isolated from Estuarine Sediments Dihaloeliminates Chlorinated Alkanes.</title>
        <authorList>
            <person name="Yang Y."/>
            <person name="Wang H."/>
        </authorList>
    </citation>
    <scope>NUCLEOTIDE SEQUENCE [LARGE SCALE GENOMIC DNA]</scope>
    <source>
        <strain evidence="2 3">W</strain>
    </source>
</reference>
<proteinExistence type="predicted"/>
<name>A0ABZ2J501_9CHLR</name>
<keyword evidence="1" id="KW-0812">Transmembrane</keyword>
<protein>
    <submittedName>
        <fullName evidence="2">FxsA family protein</fullName>
    </submittedName>
</protein>
<feature type="transmembrane region" description="Helical" evidence="1">
    <location>
        <begin position="70"/>
        <end position="89"/>
    </location>
</feature>
<keyword evidence="1" id="KW-0472">Membrane</keyword>
<keyword evidence="3" id="KW-1185">Reference proteome</keyword>
<evidence type="ECO:0000313" key="2">
    <source>
        <dbReference type="EMBL" id="WWX25990.1"/>
    </source>
</evidence>
<evidence type="ECO:0000313" key="3">
    <source>
        <dbReference type="Proteomes" id="UP001375370"/>
    </source>
</evidence>
<organism evidence="2 3">
    <name type="scientific">Candidatus Dehalogenimonas loeffleri</name>
    <dbReference type="NCBI Taxonomy" id="3127115"/>
    <lineage>
        <taxon>Bacteria</taxon>
        <taxon>Bacillati</taxon>
        <taxon>Chloroflexota</taxon>
        <taxon>Dehalococcoidia</taxon>
        <taxon>Dehalococcoidales</taxon>
        <taxon>Dehalococcoidaceae</taxon>
        <taxon>Dehalogenimonas</taxon>
    </lineage>
</organism>
<feature type="transmembrane region" description="Helical" evidence="1">
    <location>
        <begin position="28"/>
        <end position="49"/>
    </location>
</feature>
<gene>
    <name evidence="2" type="ORF">V8247_03240</name>
</gene>
<dbReference type="InterPro" id="IPR007313">
    <property type="entry name" value="FxsA"/>
</dbReference>
<accession>A0ABZ2J501</accession>
<dbReference type="PANTHER" id="PTHR35335:SF1">
    <property type="entry name" value="UPF0716 PROTEIN FXSA"/>
    <property type="match status" value="1"/>
</dbReference>